<name>A0A2I0JIR0_PUNGR</name>
<evidence type="ECO:0000256" key="1">
    <source>
        <dbReference type="SAM" id="MobiDB-lite"/>
    </source>
</evidence>
<feature type="region of interest" description="Disordered" evidence="1">
    <location>
        <begin position="71"/>
        <end position="91"/>
    </location>
</feature>
<comment type="caution">
    <text evidence="2">The sequence shown here is derived from an EMBL/GenBank/DDBJ whole genome shotgun (WGS) entry which is preliminary data.</text>
</comment>
<dbReference type="EMBL" id="PGOL01001623">
    <property type="protein sequence ID" value="PKI56149.1"/>
    <property type="molecule type" value="Genomic_DNA"/>
</dbReference>
<proteinExistence type="predicted"/>
<organism evidence="2 3">
    <name type="scientific">Punica granatum</name>
    <name type="common">Pomegranate</name>
    <dbReference type="NCBI Taxonomy" id="22663"/>
    <lineage>
        <taxon>Eukaryota</taxon>
        <taxon>Viridiplantae</taxon>
        <taxon>Streptophyta</taxon>
        <taxon>Embryophyta</taxon>
        <taxon>Tracheophyta</taxon>
        <taxon>Spermatophyta</taxon>
        <taxon>Magnoliopsida</taxon>
        <taxon>eudicotyledons</taxon>
        <taxon>Gunneridae</taxon>
        <taxon>Pentapetalae</taxon>
        <taxon>rosids</taxon>
        <taxon>malvids</taxon>
        <taxon>Myrtales</taxon>
        <taxon>Lythraceae</taxon>
        <taxon>Punica</taxon>
    </lineage>
</organism>
<protein>
    <submittedName>
        <fullName evidence="2">Uncharacterized protein</fullName>
    </submittedName>
</protein>
<evidence type="ECO:0000313" key="3">
    <source>
        <dbReference type="Proteomes" id="UP000233551"/>
    </source>
</evidence>
<dbReference type="Proteomes" id="UP000233551">
    <property type="component" value="Unassembled WGS sequence"/>
</dbReference>
<keyword evidence="3" id="KW-1185">Reference proteome</keyword>
<evidence type="ECO:0000313" key="2">
    <source>
        <dbReference type="EMBL" id="PKI56149.1"/>
    </source>
</evidence>
<accession>A0A2I0JIR0</accession>
<dbReference type="AlphaFoldDB" id="A0A2I0JIR0"/>
<gene>
    <name evidence="2" type="ORF">CRG98_023467</name>
</gene>
<sequence>MGEELGQLEKPKRAVRRTNEQGIPKTMELVLWHYSSPSHRSTERHPRTTKVGEQALDDLPELDLISRGTFQWSRTSPGEPSGARPRRTEITTIPEHLTTIPEHLKTFREH</sequence>
<reference evidence="2 3" key="1">
    <citation type="submission" date="2017-11" db="EMBL/GenBank/DDBJ databases">
        <title>De-novo sequencing of pomegranate (Punica granatum L.) genome.</title>
        <authorList>
            <person name="Akparov Z."/>
            <person name="Amiraslanov A."/>
            <person name="Hajiyeva S."/>
            <person name="Abbasov M."/>
            <person name="Kaur K."/>
            <person name="Hamwieh A."/>
            <person name="Solovyev V."/>
            <person name="Salamov A."/>
            <person name="Braich B."/>
            <person name="Kosarev P."/>
            <person name="Mahmoud A."/>
            <person name="Hajiyev E."/>
            <person name="Babayeva S."/>
            <person name="Izzatullayeva V."/>
            <person name="Mammadov A."/>
            <person name="Mammadov A."/>
            <person name="Sharifova S."/>
            <person name="Ojaghi J."/>
            <person name="Eynullazada K."/>
            <person name="Bayramov B."/>
            <person name="Abdulazimova A."/>
            <person name="Shahmuradov I."/>
        </authorList>
    </citation>
    <scope>NUCLEOTIDE SEQUENCE [LARGE SCALE GENOMIC DNA]</scope>
    <source>
        <strain evidence="3">cv. AG2017</strain>
        <tissue evidence="2">Leaf</tissue>
    </source>
</reference>
<feature type="region of interest" description="Disordered" evidence="1">
    <location>
        <begin position="1"/>
        <end position="22"/>
    </location>
</feature>